<comment type="caution">
    <text evidence="2">The sequence shown here is derived from an EMBL/GenBank/DDBJ whole genome shotgun (WGS) entry which is preliminary data.</text>
</comment>
<gene>
    <name evidence="2" type="ORF">PVK06_033964</name>
</gene>
<evidence type="ECO:0000313" key="2">
    <source>
        <dbReference type="EMBL" id="KAK5792839.1"/>
    </source>
</evidence>
<sequence>MDPDRAIVDDVESNAPAPAQEAMPADSRPISSSHWGEAKEAFLQMMSEWFTEFVRMNPATQEPSPLPVSQQILVVPQVIDPIRLNKPPMDKIRKHGAEEFQATVDDDTERAELWLENMIKVFDELSCNPDECIKCVVSLLRDNVYNRWKMLTTVVPRERVTWEFFQSEL</sequence>
<keyword evidence="3" id="KW-1185">Reference proteome</keyword>
<organism evidence="2 3">
    <name type="scientific">Gossypium arboreum</name>
    <name type="common">Tree cotton</name>
    <name type="synonym">Gossypium nanking</name>
    <dbReference type="NCBI Taxonomy" id="29729"/>
    <lineage>
        <taxon>Eukaryota</taxon>
        <taxon>Viridiplantae</taxon>
        <taxon>Streptophyta</taxon>
        <taxon>Embryophyta</taxon>
        <taxon>Tracheophyta</taxon>
        <taxon>Spermatophyta</taxon>
        <taxon>Magnoliopsida</taxon>
        <taxon>eudicotyledons</taxon>
        <taxon>Gunneridae</taxon>
        <taxon>Pentapetalae</taxon>
        <taxon>rosids</taxon>
        <taxon>malvids</taxon>
        <taxon>Malvales</taxon>
        <taxon>Malvaceae</taxon>
        <taxon>Malvoideae</taxon>
        <taxon>Gossypium</taxon>
    </lineage>
</organism>
<proteinExistence type="predicted"/>
<evidence type="ECO:0000313" key="3">
    <source>
        <dbReference type="Proteomes" id="UP001358586"/>
    </source>
</evidence>
<dbReference type="Proteomes" id="UP001358586">
    <property type="component" value="Chromosome 10"/>
</dbReference>
<evidence type="ECO:0000256" key="1">
    <source>
        <dbReference type="SAM" id="MobiDB-lite"/>
    </source>
</evidence>
<reference evidence="2 3" key="1">
    <citation type="submission" date="2023-03" db="EMBL/GenBank/DDBJ databases">
        <title>WGS of Gossypium arboreum.</title>
        <authorList>
            <person name="Yu D."/>
        </authorList>
    </citation>
    <scope>NUCLEOTIDE SEQUENCE [LARGE SCALE GENOMIC DNA]</scope>
    <source>
        <tissue evidence="2">Leaf</tissue>
    </source>
</reference>
<dbReference type="EMBL" id="JARKNE010000010">
    <property type="protein sequence ID" value="KAK5792839.1"/>
    <property type="molecule type" value="Genomic_DNA"/>
</dbReference>
<name>A0ABR0NDE8_GOSAR</name>
<accession>A0ABR0NDE8</accession>
<protein>
    <recommendedName>
        <fullName evidence="4">Chaperone surA</fullName>
    </recommendedName>
</protein>
<feature type="region of interest" description="Disordered" evidence="1">
    <location>
        <begin position="1"/>
        <end position="33"/>
    </location>
</feature>
<evidence type="ECO:0008006" key="4">
    <source>
        <dbReference type="Google" id="ProtNLM"/>
    </source>
</evidence>